<dbReference type="EMBL" id="LR134190">
    <property type="protein sequence ID" value="VEB50922.1"/>
    <property type="molecule type" value="Genomic_DNA"/>
</dbReference>
<feature type="transmembrane region" description="Helical" evidence="1">
    <location>
        <begin position="76"/>
        <end position="100"/>
    </location>
</feature>
<evidence type="ECO:0000256" key="1">
    <source>
        <dbReference type="SAM" id="Phobius"/>
    </source>
</evidence>
<evidence type="ECO:0000313" key="3">
    <source>
        <dbReference type="EMBL" id="VEB50922.1"/>
    </source>
</evidence>
<dbReference type="GO" id="GO:0005886">
    <property type="term" value="C:plasma membrane"/>
    <property type="evidence" value="ECO:0007669"/>
    <property type="project" value="TreeGrafter"/>
</dbReference>
<keyword evidence="1" id="KW-1133">Transmembrane helix</keyword>
<organism evidence="3 4">
    <name type="scientific">Salmonella enterica I</name>
    <dbReference type="NCBI Taxonomy" id="59201"/>
    <lineage>
        <taxon>Bacteria</taxon>
        <taxon>Pseudomonadati</taxon>
        <taxon>Pseudomonadota</taxon>
        <taxon>Gammaproteobacteria</taxon>
        <taxon>Enterobacterales</taxon>
        <taxon>Enterobacteriaceae</taxon>
        <taxon>Salmonella</taxon>
    </lineage>
</organism>
<dbReference type="InterPro" id="IPR011642">
    <property type="entry name" value="Gate_dom"/>
</dbReference>
<dbReference type="InterPro" id="IPR052549">
    <property type="entry name" value="SpmB"/>
</dbReference>
<name>A0A3S4J6W0_SALET</name>
<accession>A0A3S4J6W0</accession>
<evidence type="ECO:0000313" key="4">
    <source>
        <dbReference type="Proteomes" id="UP000269208"/>
    </source>
</evidence>
<keyword evidence="1" id="KW-0812">Transmembrane</keyword>
<dbReference type="PANTHER" id="PTHR35793">
    <property type="entry name" value="INNER MEMBRANE PROTEIN YJIG"/>
    <property type="match status" value="1"/>
</dbReference>
<feature type="transmembrane region" description="Helical" evidence="1">
    <location>
        <begin position="353"/>
        <end position="375"/>
    </location>
</feature>
<evidence type="ECO:0000259" key="2">
    <source>
        <dbReference type="Pfam" id="PF07670"/>
    </source>
</evidence>
<feature type="transmembrane region" description="Helical" evidence="1">
    <location>
        <begin position="112"/>
        <end position="131"/>
    </location>
</feature>
<dbReference type="Proteomes" id="UP000269208">
    <property type="component" value="Chromosome"/>
</dbReference>
<gene>
    <name evidence="3" type="primary">yjiG</name>
    <name evidence="3" type="ORF">NCTC6754_00612</name>
</gene>
<sequence>MAQQVDGAAMPLDTEKVGIKGYLAFFLTIIFFSGVFSGSEGWWRVFDFTVLNGSFGHVTGTQTFRGAGGTGAKDGFLFALELAPSVILSLGIIAITDGLGGLRAAQQLMTPILKPLLGIPGICSLALIANLQNTDAAAGMTKELAQEGEITERDKVIFAAWQTSGSAIITNYFSSGVAVFAFLGTSVIIPLVVILLFKFIGANLLRIWINIEETPSPCARSPIMTTQVRKNVMDMFIDGARRGFTIATTNLLPNVVMAFVIIQALKITGLLDWVGHICQPVMALWGLPGEAATVLLASLMSMGGAVGVAASLATAGALSGHDVTVLLPAIYLMGNPVQNVGRCLGTAEVNAKYYPHIIAVCAINALLSIWVMQLIV</sequence>
<proteinExistence type="predicted"/>
<feature type="transmembrane region" description="Helical" evidence="1">
    <location>
        <begin position="243"/>
        <end position="262"/>
    </location>
</feature>
<feature type="transmembrane region" description="Helical" evidence="1">
    <location>
        <begin position="172"/>
        <end position="197"/>
    </location>
</feature>
<dbReference type="NCBIfam" id="NF007811">
    <property type="entry name" value="PRK10519.1"/>
    <property type="match status" value="1"/>
</dbReference>
<protein>
    <submittedName>
        <fullName evidence="3">Transporter gate domain-containing protein</fullName>
    </submittedName>
</protein>
<dbReference type="PANTHER" id="PTHR35793:SF2">
    <property type="entry name" value="INNER MEMBRANE PROTEIN YJIG"/>
    <property type="match status" value="1"/>
</dbReference>
<dbReference type="Pfam" id="PF07670">
    <property type="entry name" value="Gate"/>
    <property type="match status" value="2"/>
</dbReference>
<feature type="transmembrane region" description="Helical" evidence="1">
    <location>
        <begin position="21"/>
        <end position="39"/>
    </location>
</feature>
<reference evidence="3 4" key="1">
    <citation type="submission" date="2018-12" db="EMBL/GenBank/DDBJ databases">
        <authorList>
            <consortium name="Pathogen Informatics"/>
        </authorList>
    </citation>
    <scope>NUCLEOTIDE SEQUENCE [LARGE SCALE GENOMIC DNA]</scope>
    <source>
        <strain evidence="3 4">NCTC6754</strain>
    </source>
</reference>
<dbReference type="AlphaFoldDB" id="A0A3S4J6W0"/>
<feature type="domain" description="Nucleoside transporter/FeoB GTPase Gate" evidence="2">
    <location>
        <begin position="80"/>
        <end position="174"/>
    </location>
</feature>
<keyword evidence="1" id="KW-0472">Membrane</keyword>
<feature type="domain" description="Nucleoside transporter/FeoB GTPase Gate" evidence="2">
    <location>
        <begin position="250"/>
        <end position="331"/>
    </location>
</feature>